<sequence>MATCTHIMASVCGIRVVLFCKGRGADPKDYRPNSDESQWWGRRDALVRCVTAFLFGPSQSSVASSREMVLLFDDDAAVLEMSRTDHINDKTTSVFSGRGFLTKDEVVPTEHTIIQLWKRAAQNPGTTIHMSGMACSIRVDPTILQSGALKRNAGTSSEESPMGLDNKRQILEYLQKHCSMEFLRNHRLNSGTESILRKSNRDALLKVWREWNEAIQKGAGENGSNGDGRRLQVFFHDMLQVIPQHRAGRTKVVAGLLHESCPEFPCFNLDISSAALSSCEPQRKQKSDSTSYFVCLFLGAVRDMTMDENRALHKLCDQESIPCVGIRFGTVPEFTSKILSLLAFHQCNGALGTSIHRLVSSTPEPHNKSISYRLRIKEGSIAPSTCLNVICTVPMSSKDISTELEQRNRVSWCLVRVVVCTLWRSKLASSKIDVEGGEHSPHTNILYLVFDDGIVLCLTEAYFVSKLASDHKAAPSENQILSALVQEIKHQTSAHSLSASFESDGSWSKKEMAKNLISHVLRESRVPVTCVISVDSTSPMELVHRFYRSVSQELESGDLHSGLLLILKIEASLTQLTKVEQSTTKDSTRMHRRLMSACRKLNIPMLQQSIVKEPCCDHEAATIIALQHFCYQNRVYLNTSSLETSSNKRKRKLSKTDE</sequence>
<dbReference type="Proteomes" id="UP000693970">
    <property type="component" value="Unassembled WGS sequence"/>
</dbReference>
<evidence type="ECO:0000313" key="2">
    <source>
        <dbReference type="Proteomes" id="UP000693970"/>
    </source>
</evidence>
<reference evidence="1" key="2">
    <citation type="submission" date="2021-04" db="EMBL/GenBank/DDBJ databases">
        <authorList>
            <person name="Podell S."/>
        </authorList>
    </citation>
    <scope>NUCLEOTIDE SEQUENCE</scope>
    <source>
        <strain evidence="1">Hildebrandi</strain>
    </source>
</reference>
<proteinExistence type="predicted"/>
<comment type="caution">
    <text evidence="1">The sequence shown here is derived from an EMBL/GenBank/DDBJ whole genome shotgun (WGS) entry which is preliminary data.</text>
</comment>
<name>A0A9K3L4T6_9STRA</name>
<protein>
    <submittedName>
        <fullName evidence="1">Uncharacterized protein</fullName>
    </submittedName>
</protein>
<dbReference type="AlphaFoldDB" id="A0A9K3L4T6"/>
<keyword evidence="2" id="KW-1185">Reference proteome</keyword>
<evidence type="ECO:0000313" key="1">
    <source>
        <dbReference type="EMBL" id="KAG7355730.1"/>
    </source>
</evidence>
<organism evidence="1 2">
    <name type="scientific">Nitzschia inconspicua</name>
    <dbReference type="NCBI Taxonomy" id="303405"/>
    <lineage>
        <taxon>Eukaryota</taxon>
        <taxon>Sar</taxon>
        <taxon>Stramenopiles</taxon>
        <taxon>Ochrophyta</taxon>
        <taxon>Bacillariophyta</taxon>
        <taxon>Bacillariophyceae</taxon>
        <taxon>Bacillariophycidae</taxon>
        <taxon>Bacillariales</taxon>
        <taxon>Bacillariaceae</taxon>
        <taxon>Nitzschia</taxon>
    </lineage>
</organism>
<dbReference type="OrthoDB" id="48247at2759"/>
<accession>A0A9K3L4T6</accession>
<reference evidence="1" key="1">
    <citation type="journal article" date="2021" name="Sci. Rep.">
        <title>Diploid genomic architecture of Nitzschia inconspicua, an elite biomass production diatom.</title>
        <authorList>
            <person name="Oliver A."/>
            <person name="Podell S."/>
            <person name="Pinowska A."/>
            <person name="Traller J.C."/>
            <person name="Smith S.R."/>
            <person name="McClure R."/>
            <person name="Beliaev A."/>
            <person name="Bohutskyi P."/>
            <person name="Hill E.A."/>
            <person name="Rabines A."/>
            <person name="Zheng H."/>
            <person name="Allen L.Z."/>
            <person name="Kuo A."/>
            <person name="Grigoriev I.V."/>
            <person name="Allen A.E."/>
            <person name="Hazlebeck D."/>
            <person name="Allen E.E."/>
        </authorList>
    </citation>
    <scope>NUCLEOTIDE SEQUENCE</scope>
    <source>
        <strain evidence="1">Hildebrandi</strain>
    </source>
</reference>
<dbReference type="EMBL" id="JAGRRH010000015">
    <property type="protein sequence ID" value="KAG7355730.1"/>
    <property type="molecule type" value="Genomic_DNA"/>
</dbReference>
<gene>
    <name evidence="1" type="ORF">IV203_000416</name>
</gene>